<sequence>MSTPFRERNPVIIGAISLTAVAGLLVAGFRAQDLPLIGGGDTYYAAFSEAGGLEPGDEVRIAGVRVGQVDDLVVEEGRVKATFTIKTDSAFGTDTGAAIKVKTLLGDMFLALQPSGEGQLDEGAEIPLERTSSPYDVVEAFEGLSETVDDVDTEQLAASLTTLADLTRNTPEEFRSALDGVSRLSSNIAARDDQIQSLLVNLERFSSVLDDRDEDIIALMRDADVLFRALVARREQINALLVSTSTLSEELTLLVRQTRADLEPALREVDGVLDVLNANGENLDESLRLMAPFYRVFANTLGNGPWFDTYIENIPPVPDVGNGLPLGVN</sequence>
<feature type="domain" description="Mce/MlaD" evidence="1">
    <location>
        <begin position="40"/>
        <end position="114"/>
    </location>
</feature>
<dbReference type="InterPro" id="IPR003399">
    <property type="entry name" value="Mce/MlaD"/>
</dbReference>
<evidence type="ECO:0000259" key="1">
    <source>
        <dbReference type="Pfam" id="PF02470"/>
    </source>
</evidence>
<feature type="domain" description="Mammalian cell entry C-terminal" evidence="2">
    <location>
        <begin position="119"/>
        <end position="303"/>
    </location>
</feature>
<name>A0ABX8EQH9_9ACTN</name>
<gene>
    <name evidence="3" type="primary">smc_6</name>
    <name evidence="3" type="ORF">ENKNEFLB_04066</name>
</gene>
<dbReference type="Proteomes" id="UP000679307">
    <property type="component" value="Chromosome"/>
</dbReference>
<protein>
    <submittedName>
        <fullName evidence="3">Chromosome partition protein Smc</fullName>
    </submittedName>
</protein>
<dbReference type="RefSeq" id="WP_214056996.1">
    <property type="nucleotide sequence ID" value="NZ_BAAAHS010000132.1"/>
</dbReference>
<reference evidence="3 4" key="1">
    <citation type="submission" date="2021-05" db="EMBL/GenBank/DDBJ databases">
        <title>Complete genome of Nocardioides aquaticus KCTC 9944T isolated from meromictic and hypersaline Ekho Lake, Antarctica.</title>
        <authorList>
            <person name="Hwang K."/>
            <person name="Kim K.M."/>
            <person name="Choe H."/>
        </authorList>
    </citation>
    <scope>NUCLEOTIDE SEQUENCE [LARGE SCALE GENOMIC DNA]</scope>
    <source>
        <strain evidence="3 4">KCTC 9944</strain>
    </source>
</reference>
<dbReference type="InterPro" id="IPR005693">
    <property type="entry name" value="Mce"/>
</dbReference>
<dbReference type="InterPro" id="IPR052336">
    <property type="entry name" value="MlaD_Phospholipid_Transporter"/>
</dbReference>
<evidence type="ECO:0000313" key="4">
    <source>
        <dbReference type="Proteomes" id="UP000679307"/>
    </source>
</evidence>
<dbReference type="PANTHER" id="PTHR33371:SF18">
    <property type="entry name" value="MCE-FAMILY PROTEIN MCE3C"/>
    <property type="match status" value="1"/>
</dbReference>
<dbReference type="Pfam" id="PF02470">
    <property type="entry name" value="MlaD"/>
    <property type="match status" value="1"/>
</dbReference>
<organism evidence="3 4">
    <name type="scientific">Nocardioides aquaticus</name>
    <dbReference type="NCBI Taxonomy" id="160826"/>
    <lineage>
        <taxon>Bacteria</taxon>
        <taxon>Bacillati</taxon>
        <taxon>Actinomycetota</taxon>
        <taxon>Actinomycetes</taxon>
        <taxon>Propionibacteriales</taxon>
        <taxon>Nocardioidaceae</taxon>
        <taxon>Nocardioides</taxon>
    </lineage>
</organism>
<evidence type="ECO:0000313" key="3">
    <source>
        <dbReference type="EMBL" id="QVT81653.1"/>
    </source>
</evidence>
<dbReference type="EMBL" id="CP075371">
    <property type="protein sequence ID" value="QVT81653.1"/>
    <property type="molecule type" value="Genomic_DNA"/>
</dbReference>
<dbReference type="NCBIfam" id="TIGR00996">
    <property type="entry name" value="Mtu_fam_mce"/>
    <property type="match status" value="1"/>
</dbReference>
<evidence type="ECO:0000259" key="2">
    <source>
        <dbReference type="Pfam" id="PF11887"/>
    </source>
</evidence>
<keyword evidence="4" id="KW-1185">Reference proteome</keyword>
<proteinExistence type="predicted"/>
<dbReference type="InterPro" id="IPR024516">
    <property type="entry name" value="Mce_C"/>
</dbReference>
<dbReference type="Pfam" id="PF11887">
    <property type="entry name" value="Mce4_CUP1"/>
    <property type="match status" value="1"/>
</dbReference>
<dbReference type="PANTHER" id="PTHR33371">
    <property type="entry name" value="INTERMEMBRANE PHOSPHOLIPID TRANSPORT SYSTEM BINDING PROTEIN MLAD-RELATED"/>
    <property type="match status" value="1"/>
</dbReference>
<dbReference type="PRINTS" id="PR01782">
    <property type="entry name" value="MCEVIRFACTOR"/>
</dbReference>
<accession>A0ABX8EQH9</accession>